<dbReference type="Proteomes" id="UP000767446">
    <property type="component" value="Unassembled WGS sequence"/>
</dbReference>
<dbReference type="EMBL" id="JADQBC010000043">
    <property type="protein sequence ID" value="MBR8827801.1"/>
    <property type="molecule type" value="Genomic_DNA"/>
</dbReference>
<dbReference type="SUPFAM" id="SSF54292">
    <property type="entry name" value="2Fe-2S ferredoxin-like"/>
    <property type="match status" value="1"/>
</dbReference>
<dbReference type="CDD" id="cd00207">
    <property type="entry name" value="fer2"/>
    <property type="match status" value="1"/>
</dbReference>
<evidence type="ECO:0000259" key="1">
    <source>
        <dbReference type="PROSITE" id="PS51085"/>
    </source>
</evidence>
<organism evidence="2 3">
    <name type="scientific">Gomphosphaeria aponina SAG 52.96 = DSM 107014</name>
    <dbReference type="NCBI Taxonomy" id="1521640"/>
    <lineage>
        <taxon>Bacteria</taxon>
        <taxon>Bacillati</taxon>
        <taxon>Cyanobacteriota</taxon>
        <taxon>Cyanophyceae</taxon>
        <taxon>Oscillatoriophycideae</taxon>
        <taxon>Chroococcales</taxon>
        <taxon>Gomphosphaeriaceae</taxon>
        <taxon>Gomphosphaeria</taxon>
    </lineage>
</organism>
<sequence>MPRITVCGKILTCAEGTNLRQVLLKEGIPLYNGKAKIINCLGIGTCGTCAVEVEGDVSPANWKEQARISLPPHALTKGRRLACQIQVQGDLRLTKYNGFWGQGDEPVWSLEIASEK</sequence>
<dbReference type="InterPro" id="IPR012675">
    <property type="entry name" value="Beta-grasp_dom_sf"/>
</dbReference>
<protein>
    <submittedName>
        <fullName evidence="2">(2Fe-2S)-binding protein</fullName>
    </submittedName>
</protein>
<accession>A0A941JS27</accession>
<dbReference type="GO" id="GO:0051536">
    <property type="term" value="F:iron-sulfur cluster binding"/>
    <property type="evidence" value="ECO:0007669"/>
    <property type="project" value="InterPro"/>
</dbReference>
<evidence type="ECO:0000313" key="2">
    <source>
        <dbReference type="EMBL" id="MBR8827801.1"/>
    </source>
</evidence>
<dbReference type="AlphaFoldDB" id="A0A941JS27"/>
<evidence type="ECO:0000313" key="3">
    <source>
        <dbReference type="Proteomes" id="UP000767446"/>
    </source>
</evidence>
<feature type="domain" description="2Fe-2S ferredoxin-type" evidence="1">
    <location>
        <begin position="2"/>
        <end position="99"/>
    </location>
</feature>
<reference evidence="2" key="1">
    <citation type="submission" date="2021-02" db="EMBL/GenBank/DDBJ databases">
        <title>Metagenome analyses of Stigonema ocellatum DSM 106950, Chlorogloea purpurea SAG 13.99 and Gomphosphaeria aponina DSM 107014.</title>
        <authorList>
            <person name="Marter P."/>
            <person name="Huang S."/>
        </authorList>
    </citation>
    <scope>NUCLEOTIDE SEQUENCE</scope>
    <source>
        <strain evidence="2">JP213</strain>
    </source>
</reference>
<dbReference type="Pfam" id="PF00111">
    <property type="entry name" value="Fer2"/>
    <property type="match status" value="1"/>
</dbReference>
<gene>
    <name evidence="2" type="ORF">DSM107014_07825</name>
</gene>
<name>A0A941JS27_9CHRO</name>
<dbReference type="InterPro" id="IPR001041">
    <property type="entry name" value="2Fe-2S_ferredoxin-type"/>
</dbReference>
<comment type="caution">
    <text evidence="2">The sequence shown here is derived from an EMBL/GenBank/DDBJ whole genome shotgun (WGS) entry which is preliminary data.</text>
</comment>
<dbReference type="Gene3D" id="3.10.20.30">
    <property type="match status" value="1"/>
</dbReference>
<proteinExistence type="predicted"/>
<dbReference type="PROSITE" id="PS51085">
    <property type="entry name" value="2FE2S_FER_2"/>
    <property type="match status" value="1"/>
</dbReference>
<dbReference type="InterPro" id="IPR036010">
    <property type="entry name" value="2Fe-2S_ferredoxin-like_sf"/>
</dbReference>